<organism evidence="2">
    <name type="scientific">Bifidobacterium fermentum</name>
    <dbReference type="NCBI Taxonomy" id="3059035"/>
    <lineage>
        <taxon>Bacteria</taxon>
        <taxon>Bacillati</taxon>
        <taxon>Actinomycetota</taxon>
        <taxon>Actinomycetes</taxon>
        <taxon>Bifidobacteriales</taxon>
        <taxon>Bifidobacteriaceae</taxon>
        <taxon>Bifidobacterium</taxon>
    </lineage>
</organism>
<feature type="transmembrane region" description="Helical" evidence="1">
    <location>
        <begin position="6"/>
        <end position="31"/>
    </location>
</feature>
<feature type="transmembrane region" description="Helical" evidence="1">
    <location>
        <begin position="128"/>
        <end position="147"/>
    </location>
</feature>
<dbReference type="Pfam" id="PF04854">
    <property type="entry name" value="DUF624"/>
    <property type="match status" value="1"/>
</dbReference>
<evidence type="ECO:0000313" key="3">
    <source>
        <dbReference type="EMBL" id="XDS51423.1"/>
    </source>
</evidence>
<gene>
    <name evidence="3" type="ORF">QN062_04460</name>
    <name evidence="2" type="ORF">QN217_01990</name>
</gene>
<evidence type="ECO:0000256" key="1">
    <source>
        <dbReference type="SAM" id="Phobius"/>
    </source>
</evidence>
<sequence>MNIVILNVLIVVCSIPLVTLGASLTAGFYAARKDIMQQGHLTRNFLAAFRSNFRKSTVAWLVLALIGAFVFPFSILLRISALIPFQIVFVVVWLTAFIWVWPLLSCYDNTVSKTLWNALIVGFGKLQYTLMLIAMPIVFCLVVYLSLRWFTSGLFLLALCGVGLIVYLQVKPAVHVLRGLSESGPQAR</sequence>
<feature type="transmembrane region" description="Helical" evidence="1">
    <location>
        <begin position="153"/>
        <end position="170"/>
    </location>
</feature>
<feature type="transmembrane region" description="Helical" evidence="1">
    <location>
        <begin position="58"/>
        <end position="77"/>
    </location>
</feature>
<name>A0AB39UDV6_9BIFI</name>
<protein>
    <submittedName>
        <fullName evidence="2">YesL family protein</fullName>
    </submittedName>
</protein>
<dbReference type="EMBL" id="CP129675">
    <property type="protein sequence ID" value="XDS46940.1"/>
    <property type="molecule type" value="Genomic_DNA"/>
</dbReference>
<keyword evidence="1" id="KW-0472">Membrane</keyword>
<dbReference type="AlphaFoldDB" id="A0AB39UDV6"/>
<dbReference type="KEGG" id="bfk:QN062_04460"/>
<proteinExistence type="predicted"/>
<dbReference type="RefSeq" id="WP_369342386.1">
    <property type="nucleotide sequence ID" value="NZ_CP129675.1"/>
</dbReference>
<evidence type="ECO:0000313" key="2">
    <source>
        <dbReference type="EMBL" id="XDS46940.1"/>
    </source>
</evidence>
<accession>A0AB39UDV6</accession>
<feature type="transmembrane region" description="Helical" evidence="1">
    <location>
        <begin position="83"/>
        <end position="107"/>
    </location>
</feature>
<dbReference type="InterPro" id="IPR006938">
    <property type="entry name" value="DUF624"/>
</dbReference>
<dbReference type="EMBL" id="CP129683">
    <property type="protein sequence ID" value="XDS51423.1"/>
    <property type="molecule type" value="Genomic_DNA"/>
</dbReference>
<keyword evidence="1" id="KW-1133">Transmembrane helix</keyword>
<keyword evidence="1" id="KW-0812">Transmembrane</keyword>
<reference evidence="2" key="1">
    <citation type="submission" date="2023-07" db="EMBL/GenBank/DDBJ databases">
        <title>Bifidobacterium aquikefiriaerophilum sp. nov. and Bifidobacterium eccum sp. nov., isolated from water kefir.</title>
        <authorList>
            <person name="Breselge S."/>
            <person name="Bellassi P."/>
            <person name="Barcenilla C."/>
            <person name="Alvarez-Ordonez A."/>
            <person name="Morelli L."/>
            <person name="Cotter P.D."/>
        </authorList>
    </citation>
    <scope>NUCLEOTIDE SEQUENCE</scope>
    <source>
        <strain evidence="3">WK012_4_13</strain>
        <strain evidence="2">WK048_4_13</strain>
    </source>
</reference>